<proteinExistence type="predicted"/>
<evidence type="ECO:0000313" key="5">
    <source>
        <dbReference type="Proteomes" id="UP000178666"/>
    </source>
</evidence>
<feature type="chain" id="PRO_5042231286" description="DUF4352 domain-containing protein" evidence="1">
    <location>
        <begin position="20"/>
        <end position="195"/>
    </location>
</feature>
<dbReference type="AlphaFoldDB" id="A0AAC8YGQ0"/>
<sequence length="195" mass="20255">MHKSTIIAALAVATVSALSGCGATSAASSAPTATVTVTVTEMATPTEGDDSAETATTSSVPAVQTFKIGEKAKTSIGTFAVISNVKSQTIDDGSSMLYAQAFKAQICIDAGAEKTPVRQDMWRAADKDSGEYEPSTLSVFDELQPELPDGYDDADAIAPGTCVTGWVGFDVKPTVKLTAAVLHLTDGNQYRWPLA</sequence>
<evidence type="ECO:0000313" key="4">
    <source>
        <dbReference type="Proteomes" id="UP000075221"/>
    </source>
</evidence>
<keyword evidence="5" id="KW-1185">Reference proteome</keyword>
<dbReference type="RefSeq" id="WP_062820194.1">
    <property type="nucleotide sequence ID" value="NZ_CP014352.1"/>
</dbReference>
<dbReference type="Proteomes" id="UP000075221">
    <property type="component" value="Chromosome"/>
</dbReference>
<dbReference type="EMBL" id="CP014352">
    <property type="protein sequence ID" value="AMS06318.1"/>
    <property type="molecule type" value="Genomic_DNA"/>
</dbReference>
<evidence type="ECO:0000313" key="3">
    <source>
        <dbReference type="EMBL" id="AOZ47772.1"/>
    </source>
</evidence>
<accession>A0AAC8YGQ0</accession>
<gene>
    <name evidence="3" type="ORF">A8L58_15030</name>
    <name evidence="2" type="ORF">AXH35_13580</name>
</gene>
<dbReference type="PROSITE" id="PS51257">
    <property type="entry name" value="PROKAR_LIPOPROTEIN"/>
    <property type="match status" value="1"/>
</dbReference>
<organism evidence="2 4">
    <name type="scientific">Acidipropionibacterium acidipropionici</name>
    <dbReference type="NCBI Taxonomy" id="1748"/>
    <lineage>
        <taxon>Bacteria</taxon>
        <taxon>Bacillati</taxon>
        <taxon>Actinomycetota</taxon>
        <taxon>Actinomycetes</taxon>
        <taxon>Propionibacteriales</taxon>
        <taxon>Propionibacteriaceae</taxon>
        <taxon>Acidipropionibacterium</taxon>
    </lineage>
</organism>
<keyword evidence="1" id="KW-0732">Signal</keyword>
<feature type="signal peptide" evidence="1">
    <location>
        <begin position="1"/>
        <end position="19"/>
    </location>
</feature>
<protein>
    <recommendedName>
        <fullName evidence="6">DUF4352 domain-containing protein</fullName>
    </recommendedName>
</protein>
<reference evidence="3 5" key="1">
    <citation type="journal article" date="2016" name="Plant Dis.">
        <title>Improved production of propionic acid using genome shuffling.</title>
        <authorList>
            <person name="Luna-Flores C.H."/>
            <person name="Palfreyman R.W."/>
            <person name="Kromer J.O."/>
            <person name="Nielsen L.K."/>
            <person name="Marcellin E."/>
        </authorList>
    </citation>
    <scope>NUCLEOTIDE SEQUENCE [LARGE SCALE GENOMIC DNA]</scope>
    <source>
        <strain evidence="3 5">F3E8</strain>
    </source>
</reference>
<name>A0AAC8YGQ0_9ACTN</name>
<reference evidence="2 4" key="2">
    <citation type="submission" date="2016-02" db="EMBL/GenBank/DDBJ databases">
        <title>Complete Genome Sequence of Propionibacterium acidipropionici ATCC 55737.</title>
        <authorList>
            <person name="Luna Flores C.H."/>
            <person name="Nielsen L.K."/>
            <person name="Marcellin E."/>
        </authorList>
    </citation>
    <scope>NUCLEOTIDE SEQUENCE [LARGE SCALE GENOMIC DNA]</scope>
    <source>
        <strain evidence="2 4">ATCC 55737</strain>
    </source>
</reference>
<evidence type="ECO:0008006" key="6">
    <source>
        <dbReference type="Google" id="ProtNLM"/>
    </source>
</evidence>
<evidence type="ECO:0000256" key="1">
    <source>
        <dbReference type="SAM" id="SignalP"/>
    </source>
</evidence>
<dbReference type="EMBL" id="CP015970">
    <property type="protein sequence ID" value="AOZ47772.1"/>
    <property type="molecule type" value="Genomic_DNA"/>
</dbReference>
<dbReference type="Proteomes" id="UP000178666">
    <property type="component" value="Chromosome"/>
</dbReference>
<evidence type="ECO:0000313" key="2">
    <source>
        <dbReference type="EMBL" id="AMS06318.1"/>
    </source>
</evidence>